<reference evidence="1 2" key="1">
    <citation type="journal article" date="2020" name="ISME J.">
        <title>Uncovering the hidden diversity of litter-decomposition mechanisms in mushroom-forming fungi.</title>
        <authorList>
            <person name="Floudas D."/>
            <person name="Bentzer J."/>
            <person name="Ahren D."/>
            <person name="Johansson T."/>
            <person name="Persson P."/>
            <person name="Tunlid A."/>
        </authorList>
    </citation>
    <scope>NUCLEOTIDE SEQUENCE [LARGE SCALE GENOMIC DNA]</scope>
    <source>
        <strain evidence="1 2">CBS 175.51</strain>
    </source>
</reference>
<evidence type="ECO:0000313" key="1">
    <source>
        <dbReference type="EMBL" id="KAF5326283.1"/>
    </source>
</evidence>
<keyword evidence="2" id="KW-1185">Reference proteome</keyword>
<evidence type="ECO:0000313" key="2">
    <source>
        <dbReference type="Proteomes" id="UP000541558"/>
    </source>
</evidence>
<dbReference type="EMBL" id="JAACJK010000163">
    <property type="protein sequence ID" value="KAF5326283.1"/>
    <property type="molecule type" value="Genomic_DNA"/>
</dbReference>
<comment type="caution">
    <text evidence="1">The sequence shown here is derived from an EMBL/GenBank/DDBJ whole genome shotgun (WGS) entry which is preliminary data.</text>
</comment>
<proteinExistence type="predicted"/>
<sequence length="164" mass="18540">MTDGTAILPLYAILASGEILNFNKAHKPNENGTEAFKVILPTIKDEIIKSRHHWDKHEPKMWSRAAGISDKDLVDFTIEDLVEIRNAATSYGTIILGKIKLPAVKDEEGEGYIHVRIHDPPNRGREDVVFHSLFTDEAEKDADGHPTKWRAIQTVDVPLEFFNE</sequence>
<organism evidence="1 2">
    <name type="scientific">Ephemerocybe angulata</name>
    <dbReference type="NCBI Taxonomy" id="980116"/>
    <lineage>
        <taxon>Eukaryota</taxon>
        <taxon>Fungi</taxon>
        <taxon>Dikarya</taxon>
        <taxon>Basidiomycota</taxon>
        <taxon>Agaricomycotina</taxon>
        <taxon>Agaricomycetes</taxon>
        <taxon>Agaricomycetidae</taxon>
        <taxon>Agaricales</taxon>
        <taxon>Agaricineae</taxon>
        <taxon>Psathyrellaceae</taxon>
        <taxon>Ephemerocybe</taxon>
    </lineage>
</organism>
<dbReference type="Proteomes" id="UP000541558">
    <property type="component" value="Unassembled WGS sequence"/>
</dbReference>
<gene>
    <name evidence="1" type="ORF">D9611_000046</name>
</gene>
<dbReference type="AlphaFoldDB" id="A0A8H5BN85"/>
<protein>
    <submittedName>
        <fullName evidence="1">Uncharacterized protein</fullName>
    </submittedName>
</protein>
<accession>A0A8H5BN85</accession>
<name>A0A8H5BN85_9AGAR</name>
<dbReference type="OrthoDB" id="3344950at2759"/>